<keyword evidence="2" id="KW-0479">Metal-binding</keyword>
<gene>
    <name evidence="5" type="primary">yxeP</name>
    <name evidence="5" type="ORF">Pla108_31370</name>
</gene>
<dbReference type="InterPro" id="IPR036264">
    <property type="entry name" value="Bact_exopeptidase_dim_dom"/>
</dbReference>
<evidence type="ECO:0000313" key="6">
    <source>
        <dbReference type="Proteomes" id="UP000317421"/>
    </source>
</evidence>
<accession>A0A5C6AA33</accession>
<feature type="binding site" evidence="2">
    <location>
        <position position="126"/>
    </location>
    <ligand>
        <name>Mn(2+)</name>
        <dbReference type="ChEBI" id="CHEBI:29035"/>
        <label>2</label>
    </ligand>
</feature>
<comment type="cofactor">
    <cofactor evidence="2">
        <name>Mn(2+)</name>
        <dbReference type="ChEBI" id="CHEBI:29035"/>
    </cofactor>
    <text evidence="2">The Mn(2+) ion enhances activity.</text>
</comment>
<dbReference type="Pfam" id="PF07687">
    <property type="entry name" value="M20_dimer"/>
    <property type="match status" value="1"/>
</dbReference>
<feature type="signal peptide" evidence="3">
    <location>
        <begin position="1"/>
        <end position="17"/>
    </location>
</feature>
<evidence type="ECO:0000256" key="1">
    <source>
        <dbReference type="ARBA" id="ARBA00022801"/>
    </source>
</evidence>
<dbReference type="GO" id="GO:0050118">
    <property type="term" value="F:N-acetyldiaminopimelate deacetylase activity"/>
    <property type="evidence" value="ECO:0007669"/>
    <property type="project" value="UniProtKB-ARBA"/>
</dbReference>
<dbReference type="FunFam" id="3.30.70.360:FF:000001">
    <property type="entry name" value="N-acetyldiaminopimelate deacetylase"/>
    <property type="match status" value="1"/>
</dbReference>
<dbReference type="GO" id="GO:0046872">
    <property type="term" value="F:metal ion binding"/>
    <property type="evidence" value="ECO:0007669"/>
    <property type="project" value="UniProtKB-KW"/>
</dbReference>
<keyword evidence="6" id="KW-1185">Reference proteome</keyword>
<feature type="binding site" evidence="2">
    <location>
        <position position="162"/>
    </location>
    <ligand>
        <name>Mn(2+)</name>
        <dbReference type="ChEBI" id="CHEBI:29035"/>
        <label>2</label>
    </ligand>
</feature>
<dbReference type="Gene3D" id="3.40.630.10">
    <property type="entry name" value="Zn peptidases"/>
    <property type="match status" value="1"/>
</dbReference>
<dbReference type="InterPro" id="IPR002933">
    <property type="entry name" value="Peptidase_M20"/>
</dbReference>
<dbReference type="EC" id="3.-.-.-" evidence="5"/>
<dbReference type="EMBL" id="SJPR01000004">
    <property type="protein sequence ID" value="TWT96055.1"/>
    <property type="molecule type" value="Genomic_DNA"/>
</dbReference>
<dbReference type="GO" id="GO:0019877">
    <property type="term" value="P:diaminopimelate biosynthetic process"/>
    <property type="evidence" value="ECO:0007669"/>
    <property type="project" value="UniProtKB-ARBA"/>
</dbReference>
<evidence type="ECO:0000313" key="5">
    <source>
        <dbReference type="EMBL" id="TWT96055.1"/>
    </source>
</evidence>
<sequence length="427" mass="45394" precursor="true">MIRALWLLLCLPVYAVADEIDHWIDAAAPSMVDLYKDLHASPELSLEEHKTAAKVAQAWEQAGFTVTQGVGGTGVVAVLENGAGPTVMLRTDLDALPVVEETGLEYASKVRTTDKRGATVGVMHACGHDIHMTNLVGVARCLAENKDRWKGTLVCIAQPAEELGAGAEAMLADGLFARFPRPDYAIALHAANDMRAGHVGVCAGYFGANVDSVDITVRGRGGHGAAPHTTIDPVVLAAKLVLDLQTIVSRELKPTEPAVVTVGSIHGGTKHNIIGDEVKLQLTVRTYSADIRKQIAEAIQRKAKAAAMSAGAPEPEIVYSEGTPSLYNDPDLTARVEGVLKATLGDDAVEAAEPMMGAEDFSRYGRAGVPICMFRLGTISAERLAEWKAADVTPPSMHSALYWPNAEPALRTGVRAMTAIVIDLMPR</sequence>
<comment type="caution">
    <text evidence="5">The sequence shown here is derived from an EMBL/GenBank/DDBJ whole genome shotgun (WGS) entry which is preliminary data.</text>
</comment>
<evidence type="ECO:0000256" key="3">
    <source>
        <dbReference type="SAM" id="SignalP"/>
    </source>
</evidence>
<evidence type="ECO:0000259" key="4">
    <source>
        <dbReference type="Pfam" id="PF07687"/>
    </source>
</evidence>
<dbReference type="PANTHER" id="PTHR11014:SF63">
    <property type="entry name" value="METALLOPEPTIDASE, PUTATIVE (AFU_ORTHOLOGUE AFUA_6G09600)-RELATED"/>
    <property type="match status" value="1"/>
</dbReference>
<dbReference type="InterPro" id="IPR017439">
    <property type="entry name" value="Amidohydrolase"/>
</dbReference>
<feature type="binding site" evidence="2">
    <location>
        <position position="128"/>
    </location>
    <ligand>
        <name>Mn(2+)</name>
        <dbReference type="ChEBI" id="CHEBI:29035"/>
        <label>2</label>
    </ligand>
</feature>
<proteinExistence type="predicted"/>
<dbReference type="Pfam" id="PF01546">
    <property type="entry name" value="Peptidase_M20"/>
    <property type="match status" value="1"/>
</dbReference>
<protein>
    <submittedName>
        <fullName evidence="5">Putative hydrolase YxeP</fullName>
        <ecNumber evidence="5">3.-.-.-</ecNumber>
    </submittedName>
</protein>
<dbReference type="Proteomes" id="UP000317421">
    <property type="component" value="Unassembled WGS sequence"/>
</dbReference>
<reference evidence="5 6" key="1">
    <citation type="submission" date="2019-02" db="EMBL/GenBank/DDBJ databases">
        <title>Deep-cultivation of Planctomycetes and their phenomic and genomic characterization uncovers novel biology.</title>
        <authorList>
            <person name="Wiegand S."/>
            <person name="Jogler M."/>
            <person name="Boedeker C."/>
            <person name="Pinto D."/>
            <person name="Vollmers J."/>
            <person name="Rivas-Marin E."/>
            <person name="Kohn T."/>
            <person name="Peeters S.H."/>
            <person name="Heuer A."/>
            <person name="Rast P."/>
            <person name="Oberbeckmann S."/>
            <person name="Bunk B."/>
            <person name="Jeske O."/>
            <person name="Meyerdierks A."/>
            <person name="Storesund J.E."/>
            <person name="Kallscheuer N."/>
            <person name="Luecker S."/>
            <person name="Lage O.M."/>
            <person name="Pohl T."/>
            <person name="Merkel B.J."/>
            <person name="Hornburger P."/>
            <person name="Mueller R.-W."/>
            <person name="Bruemmer F."/>
            <person name="Labrenz M."/>
            <person name="Spormann A.M."/>
            <person name="Op Den Camp H."/>
            <person name="Overmann J."/>
            <person name="Amann R."/>
            <person name="Jetten M.S.M."/>
            <person name="Mascher T."/>
            <person name="Medema M.H."/>
            <person name="Devos D.P."/>
            <person name="Kaster A.-K."/>
            <person name="Ovreas L."/>
            <person name="Rohde M."/>
            <person name="Galperin M.Y."/>
            <person name="Jogler C."/>
        </authorList>
    </citation>
    <scope>NUCLEOTIDE SEQUENCE [LARGE SCALE GENOMIC DNA]</scope>
    <source>
        <strain evidence="5 6">Pla108</strain>
    </source>
</reference>
<feature type="binding site" evidence="2">
    <location>
        <position position="398"/>
    </location>
    <ligand>
        <name>Mn(2+)</name>
        <dbReference type="ChEBI" id="CHEBI:29035"/>
        <label>2</label>
    </ligand>
</feature>
<dbReference type="AlphaFoldDB" id="A0A5C6AA33"/>
<keyword evidence="3" id="KW-0732">Signal</keyword>
<feature type="domain" description="Peptidase M20 dimerisation" evidence="4">
    <location>
        <begin position="211"/>
        <end position="307"/>
    </location>
</feature>
<name>A0A5C6AA33_9BACT</name>
<feature type="chain" id="PRO_5022798956" evidence="3">
    <location>
        <begin position="18"/>
        <end position="427"/>
    </location>
</feature>
<dbReference type="SUPFAM" id="SSF55031">
    <property type="entry name" value="Bacterial exopeptidase dimerisation domain"/>
    <property type="match status" value="1"/>
</dbReference>
<organism evidence="5 6">
    <name type="scientific">Botrimarina colliarenosi</name>
    <dbReference type="NCBI Taxonomy" id="2528001"/>
    <lineage>
        <taxon>Bacteria</taxon>
        <taxon>Pseudomonadati</taxon>
        <taxon>Planctomycetota</taxon>
        <taxon>Planctomycetia</taxon>
        <taxon>Pirellulales</taxon>
        <taxon>Lacipirellulaceae</taxon>
        <taxon>Botrimarina</taxon>
    </lineage>
</organism>
<dbReference type="PIRSF" id="PIRSF005962">
    <property type="entry name" value="Pept_M20D_amidohydro"/>
    <property type="match status" value="1"/>
</dbReference>
<dbReference type="SUPFAM" id="SSF53187">
    <property type="entry name" value="Zn-dependent exopeptidases"/>
    <property type="match status" value="1"/>
</dbReference>
<dbReference type="Gene3D" id="3.30.70.360">
    <property type="match status" value="1"/>
</dbReference>
<dbReference type="InterPro" id="IPR011650">
    <property type="entry name" value="Peptidase_M20_dimer"/>
</dbReference>
<dbReference type="PANTHER" id="PTHR11014">
    <property type="entry name" value="PEPTIDASE M20 FAMILY MEMBER"/>
    <property type="match status" value="1"/>
</dbReference>
<dbReference type="RefSeq" id="WP_197526603.1">
    <property type="nucleotide sequence ID" value="NZ_SJPR01000004.1"/>
</dbReference>
<dbReference type="NCBIfam" id="TIGR01891">
    <property type="entry name" value="amidohydrolases"/>
    <property type="match status" value="1"/>
</dbReference>
<keyword evidence="1 5" id="KW-0378">Hydrolase</keyword>
<evidence type="ECO:0000256" key="2">
    <source>
        <dbReference type="PIRSR" id="PIRSR005962-1"/>
    </source>
</evidence>
<feature type="binding site" evidence="2">
    <location>
        <position position="189"/>
    </location>
    <ligand>
        <name>Mn(2+)</name>
        <dbReference type="ChEBI" id="CHEBI:29035"/>
        <label>2</label>
    </ligand>
</feature>
<keyword evidence="2" id="KW-0464">Manganese</keyword>